<sequence length="104" mass="11781">MAATRTTRCSYTLRKSPKTSDGSLGLSGQETPNRPDFEGRALKGDVHDTERAQNAWQVFFLQKFHSFIVIRELKSTGLNPYCPQTKRDVDRDLGMGLIQPLIRI</sequence>
<feature type="compositionally biased region" description="Polar residues" evidence="1">
    <location>
        <begin position="1"/>
        <end position="10"/>
    </location>
</feature>
<feature type="compositionally biased region" description="Polar residues" evidence="1">
    <location>
        <begin position="19"/>
        <end position="32"/>
    </location>
</feature>
<organism evidence="2">
    <name type="scientific">Apophua simplicipes ichnovirus</name>
    <dbReference type="NCBI Taxonomy" id="1329648"/>
    <lineage>
        <taxon>Viruses</taxon>
        <taxon>Viruses incertae sedis</taxon>
        <taxon>Polydnaviriformidae</taxon>
        <taxon>Ichnoviriform</taxon>
    </lineage>
</organism>
<feature type="region of interest" description="Disordered" evidence="1">
    <location>
        <begin position="1"/>
        <end position="41"/>
    </location>
</feature>
<evidence type="ECO:0000313" key="2">
    <source>
        <dbReference type="EMBL" id="AGQ20253.1"/>
    </source>
</evidence>
<dbReference type="EMBL" id="KC752374">
    <property type="protein sequence ID" value="AGQ20253.1"/>
    <property type="molecule type" value="Genomic_DNA"/>
</dbReference>
<accession>S5DRF5</accession>
<evidence type="ECO:0000256" key="1">
    <source>
        <dbReference type="SAM" id="MobiDB-lite"/>
    </source>
</evidence>
<reference evidence="2" key="1">
    <citation type="journal article" date="2013" name="J. Gen. Virol.">
        <title>Ultrastructural and genomic characterization of a second banchine polydnavirus confirms the existence of shared features within this ichnovirus lineage.</title>
        <authorList>
            <person name="Djoumad A."/>
            <person name="Stoltz D."/>
            <person name="Beliveau C."/>
            <person name="Boyle B."/>
            <person name="Kuhn L."/>
            <person name="Cusson M."/>
        </authorList>
    </citation>
    <scope>NUCLEOTIDE SEQUENCE</scope>
</reference>
<protein>
    <submittedName>
        <fullName evidence="2">AsIV-cont00168-ORF1</fullName>
    </submittedName>
</protein>
<proteinExistence type="predicted"/>
<name>S5DRF5_9VIRU</name>